<dbReference type="InterPro" id="IPR006047">
    <property type="entry name" value="GH13_cat_dom"/>
</dbReference>
<dbReference type="Proteomes" id="UP000271587">
    <property type="component" value="Chromosome"/>
</dbReference>
<dbReference type="InterPro" id="IPR013783">
    <property type="entry name" value="Ig-like_fold"/>
</dbReference>
<accession>A0A3G6J0D6</accession>
<evidence type="ECO:0000256" key="6">
    <source>
        <dbReference type="HAMAP-Rule" id="MF_02124"/>
    </source>
</evidence>
<dbReference type="InterPro" id="IPR017853">
    <property type="entry name" value="GH"/>
</dbReference>
<evidence type="ECO:0000313" key="9">
    <source>
        <dbReference type="Proteomes" id="UP000271587"/>
    </source>
</evidence>
<dbReference type="Gene3D" id="2.60.40.10">
    <property type="entry name" value="Immunoglobulins"/>
    <property type="match status" value="1"/>
</dbReference>
<proteinExistence type="inferred from homology"/>
<dbReference type="Gene3D" id="1.20.58.80">
    <property type="entry name" value="Phosphotransferase system, lactose/cellobiose-type IIA subunit"/>
    <property type="match status" value="1"/>
</dbReference>
<evidence type="ECO:0000259" key="7">
    <source>
        <dbReference type="SMART" id="SM00642"/>
    </source>
</evidence>
<dbReference type="SUPFAM" id="SSF51445">
    <property type="entry name" value="(Trans)glycosidases"/>
    <property type="match status" value="1"/>
</dbReference>
<feature type="binding site" evidence="6">
    <location>
        <begin position="525"/>
        <end position="526"/>
    </location>
    <ligand>
        <name>alpha-maltose 1-phosphate</name>
        <dbReference type="ChEBI" id="CHEBI:63576"/>
    </ligand>
</feature>
<dbReference type="OrthoDB" id="9805159at2"/>
<dbReference type="KEGG" id="cgk:CGERO_04685"/>
<dbReference type="GO" id="GO:0030979">
    <property type="term" value="P:alpha-glucan biosynthetic process"/>
    <property type="evidence" value="ECO:0007669"/>
    <property type="project" value="UniProtKB-UniRule"/>
</dbReference>
<dbReference type="EC" id="2.4.99.16" evidence="6"/>
<dbReference type="InterPro" id="IPR049171">
    <property type="entry name" value="GLGE_C"/>
</dbReference>
<feature type="binding site" evidence="6">
    <location>
        <position position="351"/>
    </location>
    <ligand>
        <name>alpha-maltose 1-phosphate</name>
        <dbReference type="ChEBI" id="CHEBI:63576"/>
    </ligand>
</feature>
<keyword evidence="3 6" id="KW-0808">Transferase</keyword>
<comment type="function">
    <text evidence="6">Maltosyltransferase that uses maltose 1-phosphate (M1P) as the sugar donor to elongate linear or branched alpha-(1-&gt;4)-glucans. Is involved in a branched alpha-glucan biosynthetic pathway from trehalose, together with TreS, Mak and GlgB.</text>
</comment>
<feature type="binding site" evidence="6">
    <location>
        <position position="316"/>
    </location>
    <ligand>
        <name>alpha-maltose 1-phosphate</name>
        <dbReference type="ChEBI" id="CHEBI:63576"/>
    </ligand>
</feature>
<reference evidence="8 9" key="1">
    <citation type="submission" date="2018-11" db="EMBL/GenBank/DDBJ databases">
        <authorList>
            <person name="Kleinhagauer T."/>
            <person name="Glaeser S.P."/>
            <person name="Spergser J."/>
            <person name="Ruckert C."/>
            <person name="Kaempfer P."/>
            <person name="Busse H.-J."/>
        </authorList>
    </citation>
    <scope>NUCLEOTIDE SEQUENCE [LARGE SCALE GENOMIC DNA]</scope>
    <source>
        <strain evidence="8 9">W8</strain>
    </source>
</reference>
<dbReference type="AlphaFoldDB" id="A0A3G6J0D6"/>
<keyword evidence="2 6" id="KW-0328">Glycosyltransferase</keyword>
<dbReference type="SMART" id="SM00642">
    <property type="entry name" value="Aamy"/>
    <property type="match status" value="1"/>
</dbReference>
<dbReference type="HAMAP" id="MF_02124">
    <property type="entry name" value="GlgE"/>
    <property type="match status" value="1"/>
</dbReference>
<evidence type="ECO:0000313" key="8">
    <source>
        <dbReference type="EMBL" id="AZA11253.1"/>
    </source>
</evidence>
<dbReference type="Pfam" id="PF11896">
    <property type="entry name" value="GlgE_dom_N_S"/>
    <property type="match status" value="1"/>
</dbReference>
<comment type="catalytic activity">
    <reaction evidence="5 6">
        <text>alpha-maltose 1-phosphate + [(1-&gt;4)-alpha-D-glucosyl](n) = [(1-&gt;4)-alpha-D-glucosyl](n+2) + phosphate</text>
        <dbReference type="Rhea" id="RHEA:42692"/>
        <dbReference type="Rhea" id="RHEA-COMP:9584"/>
        <dbReference type="Rhea" id="RHEA-COMP:10183"/>
        <dbReference type="ChEBI" id="CHEBI:15444"/>
        <dbReference type="ChEBI" id="CHEBI:43474"/>
        <dbReference type="ChEBI" id="CHEBI:63576"/>
        <dbReference type="EC" id="2.4.99.16"/>
    </reaction>
</comment>
<evidence type="ECO:0000256" key="4">
    <source>
        <dbReference type="ARBA" id="ARBA00023277"/>
    </source>
</evidence>
<dbReference type="Gene3D" id="2.60.40.1180">
    <property type="entry name" value="Golgi alpha-mannosidase II"/>
    <property type="match status" value="1"/>
</dbReference>
<keyword evidence="9" id="KW-1185">Reference proteome</keyword>
<feature type="domain" description="Glycosyl hydrolase family 13 catalytic" evidence="7">
    <location>
        <begin position="200"/>
        <end position="554"/>
    </location>
</feature>
<dbReference type="Pfam" id="PF21702">
    <property type="entry name" value="GLGE_C"/>
    <property type="match status" value="1"/>
</dbReference>
<dbReference type="GO" id="GO:0016758">
    <property type="term" value="F:hexosyltransferase activity"/>
    <property type="evidence" value="ECO:0007669"/>
    <property type="project" value="UniProtKB-UniRule"/>
</dbReference>
<dbReference type="GO" id="GO:0004553">
    <property type="term" value="F:hydrolase activity, hydrolyzing O-glycosyl compounds"/>
    <property type="evidence" value="ECO:0007669"/>
    <property type="project" value="InterPro"/>
</dbReference>
<feature type="active site" description="Proton donor" evidence="6">
    <location>
        <position position="415"/>
    </location>
</feature>
<dbReference type="InterPro" id="IPR021828">
    <property type="entry name" value="GlgE_dom_N/S"/>
</dbReference>
<name>A0A3G6J0D6_9CORY</name>
<evidence type="ECO:0000256" key="5">
    <source>
        <dbReference type="ARBA" id="ARBA00048735"/>
    </source>
</evidence>
<evidence type="ECO:0000256" key="3">
    <source>
        <dbReference type="ARBA" id="ARBA00022679"/>
    </source>
</evidence>
<feature type="binding site" evidence="6">
    <location>
        <position position="256"/>
    </location>
    <ligand>
        <name>alpha-maltose 1-phosphate</name>
        <dbReference type="ChEBI" id="CHEBI:63576"/>
    </ligand>
</feature>
<gene>
    <name evidence="6 8" type="primary">glgE</name>
    <name evidence="8" type="ORF">CGERO_04685</name>
</gene>
<feature type="active site" description="Nucleophile" evidence="6">
    <location>
        <position position="386"/>
    </location>
</feature>
<comment type="subunit">
    <text evidence="1 6">Homodimer.</text>
</comment>
<dbReference type="EMBL" id="CP033897">
    <property type="protein sequence ID" value="AZA11253.1"/>
    <property type="molecule type" value="Genomic_DNA"/>
</dbReference>
<dbReference type="PANTHER" id="PTHR47786">
    <property type="entry name" value="ALPHA-1,4-GLUCAN:MALTOSE-1-PHOSPHATE MALTOSYLTRANSFERASE"/>
    <property type="match status" value="1"/>
</dbReference>
<evidence type="ECO:0000256" key="1">
    <source>
        <dbReference type="ARBA" id="ARBA00011738"/>
    </source>
</evidence>
<protein>
    <recommendedName>
        <fullName evidence="6">Alpha-1,4-glucan:maltose-1-phosphate maltosyltransferase</fullName>
        <shortName evidence="6">GMPMT</shortName>
        <ecNumber evidence="6">2.4.99.16</ecNumber>
    </recommendedName>
    <alternativeName>
        <fullName evidence="6">(1-&gt;4)-alpha-D-glucan:maltose-1-phosphate alpha-D-maltosyltransferase</fullName>
    </alternativeName>
</protein>
<comment type="similarity">
    <text evidence="6">Belongs to the glycosyl hydrolase 13 family. GlgE subfamily.</text>
</comment>
<feature type="site" description="Transition state stabilizer" evidence="6">
    <location>
        <position position="471"/>
    </location>
</feature>
<feature type="binding site" evidence="6">
    <location>
        <position position="387"/>
    </location>
    <ligand>
        <name>alpha-maltose 1-phosphate</name>
        <dbReference type="ChEBI" id="CHEBI:63576"/>
    </ligand>
</feature>
<dbReference type="Gene3D" id="3.20.20.80">
    <property type="entry name" value="Glycosidases"/>
    <property type="match status" value="1"/>
</dbReference>
<dbReference type="PANTHER" id="PTHR47786:SF2">
    <property type="entry name" value="GLYCOSYL HYDROLASE FAMILY 13 CATALYTIC DOMAIN-CONTAINING PROTEIN"/>
    <property type="match status" value="1"/>
</dbReference>
<dbReference type="RefSeq" id="WP_123933708.1">
    <property type="nucleotide sequence ID" value="NZ_CP033897.1"/>
</dbReference>
<dbReference type="InterPro" id="IPR013780">
    <property type="entry name" value="Glyco_hydro_b"/>
</dbReference>
<dbReference type="InterPro" id="IPR026585">
    <property type="entry name" value="GlgE"/>
</dbReference>
<organism evidence="8 9">
    <name type="scientific">Corynebacterium gerontici</name>
    <dbReference type="NCBI Taxonomy" id="2079234"/>
    <lineage>
        <taxon>Bacteria</taxon>
        <taxon>Bacillati</taxon>
        <taxon>Actinomycetota</taxon>
        <taxon>Actinomycetes</taxon>
        <taxon>Mycobacteriales</taxon>
        <taxon>Corynebacteriaceae</taxon>
        <taxon>Corynebacterium</taxon>
    </lineage>
</organism>
<sequence>MIGRLGIEDVRPKVAGGTQPSKAVVGEVVPVSALIWREGHDAISATLVITSPSGEVSHTAMTRDPFDQDRMHGLFSAAEPGVWQFRVDAWSDPIATWRHAVTTKVEAGQSETELANDLAHGIVLFEAAAAQLDQRQYREEKALLHQAVEALRSDDALRARVAPALSHRVSELLIEHPLRELLTKGEAHRVLVERKKAQFSSWYELFPRSTGGWDADGNPVHGTFATTAEALERVARMGFDTVYFPPIHPIGEINRKGRNNTLIPEPGDVGSPWAIGSKDGGHDATHPALGSVKDFSKMLQKAESLGLEIALDLALQAAPDHPWAKSHPEFFTVLADGTIAYAENPPKKYQDIYPLNFDNAPEKIYKEILRVVEFWIDLGVSTFRVDNPHTKPTNSWHWLINHVHSKHPEVIFLAEAFTRPARLYGLAKAGFTQSYTYFTWKTTKEELEEFGRDIAAMADVMRPNLFVNTPDILHASLQYGGPAMFAIRATLASTMSPLWGVYSGFELFEHQALHHGSEEYLDTEKFQLRPRDFEAALHRNESLEPYLTLLNQIRQDHPALQQQRILDFHPTSNEHLLAYSKVDPSTGNAVLVVVNLDSQFTQEGTVDLRMDRIGQEDYAGFEVRDLISGERYQWGKQNFVRLDPHGNVAHIFELPTIAPELRGPLAWRDEVDYNN</sequence>
<keyword evidence="4 6" id="KW-0119">Carbohydrate metabolism</keyword>
<evidence type="ECO:0000256" key="2">
    <source>
        <dbReference type="ARBA" id="ARBA00022676"/>
    </source>
</evidence>